<evidence type="ECO:0000313" key="2">
    <source>
        <dbReference type="Proteomes" id="UP001321760"/>
    </source>
</evidence>
<proteinExistence type="predicted"/>
<reference evidence="1" key="2">
    <citation type="submission" date="2023-05" db="EMBL/GenBank/DDBJ databases">
        <authorList>
            <consortium name="Lawrence Berkeley National Laboratory"/>
            <person name="Steindorff A."/>
            <person name="Hensen N."/>
            <person name="Bonometti L."/>
            <person name="Westerberg I."/>
            <person name="Brannstrom I.O."/>
            <person name="Guillou S."/>
            <person name="Cros-Aarteil S."/>
            <person name="Calhoun S."/>
            <person name="Haridas S."/>
            <person name="Kuo A."/>
            <person name="Mondo S."/>
            <person name="Pangilinan J."/>
            <person name="Riley R."/>
            <person name="Labutti K."/>
            <person name="Andreopoulos B."/>
            <person name="Lipzen A."/>
            <person name="Chen C."/>
            <person name="Yanf M."/>
            <person name="Daum C."/>
            <person name="Ng V."/>
            <person name="Clum A."/>
            <person name="Ohm R."/>
            <person name="Martin F."/>
            <person name="Silar P."/>
            <person name="Natvig D."/>
            <person name="Lalanne C."/>
            <person name="Gautier V."/>
            <person name="Ament-Velasquez S.L."/>
            <person name="Kruys A."/>
            <person name="Hutchinson M.I."/>
            <person name="Powell A.J."/>
            <person name="Barry K."/>
            <person name="Miller A.N."/>
            <person name="Grigoriev I.V."/>
            <person name="Debuchy R."/>
            <person name="Gladieux P."/>
            <person name="Thoren M.H."/>
            <person name="Johannesson H."/>
        </authorList>
    </citation>
    <scope>NUCLEOTIDE SEQUENCE</scope>
    <source>
        <strain evidence="1">PSN243</strain>
    </source>
</reference>
<feature type="non-terminal residue" evidence="1">
    <location>
        <position position="86"/>
    </location>
</feature>
<gene>
    <name evidence="1" type="ORF">QBC34DRAFT_274939</name>
</gene>
<sequence length="86" mass="9448">VGAEDWDAEALVVAMNVLHSHCHQVPKTVSLEMLAKIAVIIDYYKIHETLQITASLWIKGLEKALPGSSPGVFFGDATIFRQVTKV</sequence>
<dbReference type="AlphaFoldDB" id="A0AAV9GT89"/>
<accession>A0AAV9GT89</accession>
<name>A0AAV9GT89_9PEZI</name>
<comment type="caution">
    <text evidence="1">The sequence shown here is derived from an EMBL/GenBank/DDBJ whole genome shotgun (WGS) entry which is preliminary data.</text>
</comment>
<dbReference type="Proteomes" id="UP001321760">
    <property type="component" value="Unassembled WGS sequence"/>
</dbReference>
<organism evidence="1 2">
    <name type="scientific">Podospora aff. communis PSN243</name>
    <dbReference type="NCBI Taxonomy" id="3040156"/>
    <lineage>
        <taxon>Eukaryota</taxon>
        <taxon>Fungi</taxon>
        <taxon>Dikarya</taxon>
        <taxon>Ascomycota</taxon>
        <taxon>Pezizomycotina</taxon>
        <taxon>Sordariomycetes</taxon>
        <taxon>Sordariomycetidae</taxon>
        <taxon>Sordariales</taxon>
        <taxon>Podosporaceae</taxon>
        <taxon>Podospora</taxon>
    </lineage>
</organism>
<protein>
    <submittedName>
        <fullName evidence="1">Uncharacterized protein</fullName>
    </submittedName>
</protein>
<evidence type="ECO:0000313" key="1">
    <source>
        <dbReference type="EMBL" id="KAK4450583.1"/>
    </source>
</evidence>
<dbReference type="EMBL" id="MU865932">
    <property type="protein sequence ID" value="KAK4450583.1"/>
    <property type="molecule type" value="Genomic_DNA"/>
</dbReference>
<feature type="non-terminal residue" evidence="1">
    <location>
        <position position="1"/>
    </location>
</feature>
<keyword evidence="2" id="KW-1185">Reference proteome</keyword>
<reference evidence="1" key="1">
    <citation type="journal article" date="2023" name="Mol. Phylogenet. Evol.">
        <title>Genome-scale phylogeny and comparative genomics of the fungal order Sordariales.</title>
        <authorList>
            <person name="Hensen N."/>
            <person name="Bonometti L."/>
            <person name="Westerberg I."/>
            <person name="Brannstrom I.O."/>
            <person name="Guillou S."/>
            <person name="Cros-Aarteil S."/>
            <person name="Calhoun S."/>
            <person name="Haridas S."/>
            <person name="Kuo A."/>
            <person name="Mondo S."/>
            <person name="Pangilinan J."/>
            <person name="Riley R."/>
            <person name="LaButti K."/>
            <person name="Andreopoulos B."/>
            <person name="Lipzen A."/>
            <person name="Chen C."/>
            <person name="Yan M."/>
            <person name="Daum C."/>
            <person name="Ng V."/>
            <person name="Clum A."/>
            <person name="Steindorff A."/>
            <person name="Ohm R.A."/>
            <person name="Martin F."/>
            <person name="Silar P."/>
            <person name="Natvig D.O."/>
            <person name="Lalanne C."/>
            <person name="Gautier V."/>
            <person name="Ament-Velasquez S.L."/>
            <person name="Kruys A."/>
            <person name="Hutchinson M.I."/>
            <person name="Powell A.J."/>
            <person name="Barry K."/>
            <person name="Miller A.N."/>
            <person name="Grigoriev I.V."/>
            <person name="Debuchy R."/>
            <person name="Gladieux P."/>
            <person name="Hiltunen Thoren M."/>
            <person name="Johannesson H."/>
        </authorList>
    </citation>
    <scope>NUCLEOTIDE SEQUENCE</scope>
    <source>
        <strain evidence="1">PSN243</strain>
    </source>
</reference>